<organism evidence="1">
    <name type="scientific">marine metagenome</name>
    <dbReference type="NCBI Taxonomy" id="408172"/>
    <lineage>
        <taxon>unclassified sequences</taxon>
        <taxon>metagenomes</taxon>
        <taxon>ecological metagenomes</taxon>
    </lineage>
</organism>
<dbReference type="AlphaFoldDB" id="A0A382QW91"/>
<reference evidence="1" key="1">
    <citation type="submission" date="2018-05" db="EMBL/GenBank/DDBJ databases">
        <authorList>
            <person name="Lanie J.A."/>
            <person name="Ng W.-L."/>
            <person name="Kazmierczak K.M."/>
            <person name="Andrzejewski T.M."/>
            <person name="Davidsen T.M."/>
            <person name="Wayne K.J."/>
            <person name="Tettelin H."/>
            <person name="Glass J.I."/>
            <person name="Rusch D."/>
            <person name="Podicherti R."/>
            <person name="Tsui H.-C.T."/>
            <person name="Winkler M.E."/>
        </authorList>
    </citation>
    <scope>NUCLEOTIDE SEQUENCE</scope>
</reference>
<sequence>MSVVIRGAPTLYEQRGDFQLIVQQMEPA</sequence>
<feature type="non-terminal residue" evidence="1">
    <location>
        <position position="28"/>
    </location>
</feature>
<gene>
    <name evidence="1" type="ORF">METZ01_LOCUS341989</name>
</gene>
<proteinExistence type="predicted"/>
<protein>
    <submittedName>
        <fullName evidence="1">Uncharacterized protein</fullName>
    </submittedName>
</protein>
<accession>A0A382QW91</accession>
<evidence type="ECO:0000313" key="1">
    <source>
        <dbReference type="EMBL" id="SVC89135.1"/>
    </source>
</evidence>
<dbReference type="EMBL" id="UINC01117007">
    <property type="protein sequence ID" value="SVC89135.1"/>
    <property type="molecule type" value="Genomic_DNA"/>
</dbReference>
<name>A0A382QW91_9ZZZZ</name>